<reference evidence="1 2" key="1">
    <citation type="submission" date="2018-10" db="EMBL/GenBank/DDBJ databases">
        <title>A high-quality apple genome assembly.</title>
        <authorList>
            <person name="Hu J."/>
        </authorList>
    </citation>
    <scope>NUCLEOTIDE SEQUENCE [LARGE SCALE GENOMIC DNA]</scope>
    <source>
        <strain evidence="2">cv. HFTH1</strain>
        <tissue evidence="1">Young leaf</tissue>
    </source>
</reference>
<protein>
    <submittedName>
        <fullName evidence="1">Uncharacterized protein</fullName>
    </submittedName>
</protein>
<evidence type="ECO:0000313" key="1">
    <source>
        <dbReference type="EMBL" id="RXH89882.1"/>
    </source>
</evidence>
<dbReference type="Proteomes" id="UP000290289">
    <property type="component" value="Chromosome 9"/>
</dbReference>
<evidence type="ECO:0000313" key="2">
    <source>
        <dbReference type="Proteomes" id="UP000290289"/>
    </source>
</evidence>
<sequence>MREEKAKPSEESMRKVISLQSYQHVVINNMIDATVYTSGRIFFRKKKMVSKKKGTMKQSEEPLGLIMYLSCWGPN</sequence>
<organism evidence="1 2">
    <name type="scientific">Malus domestica</name>
    <name type="common">Apple</name>
    <name type="synonym">Pyrus malus</name>
    <dbReference type="NCBI Taxonomy" id="3750"/>
    <lineage>
        <taxon>Eukaryota</taxon>
        <taxon>Viridiplantae</taxon>
        <taxon>Streptophyta</taxon>
        <taxon>Embryophyta</taxon>
        <taxon>Tracheophyta</taxon>
        <taxon>Spermatophyta</taxon>
        <taxon>Magnoliopsida</taxon>
        <taxon>eudicotyledons</taxon>
        <taxon>Gunneridae</taxon>
        <taxon>Pentapetalae</taxon>
        <taxon>rosids</taxon>
        <taxon>fabids</taxon>
        <taxon>Rosales</taxon>
        <taxon>Rosaceae</taxon>
        <taxon>Amygdaloideae</taxon>
        <taxon>Maleae</taxon>
        <taxon>Malus</taxon>
    </lineage>
</organism>
<gene>
    <name evidence="1" type="ORF">DVH24_032239</name>
</gene>
<keyword evidence="2" id="KW-1185">Reference proteome</keyword>
<comment type="caution">
    <text evidence="1">The sequence shown here is derived from an EMBL/GenBank/DDBJ whole genome shotgun (WGS) entry which is preliminary data.</text>
</comment>
<dbReference type="InterPro" id="IPR022251">
    <property type="entry name" value="DUF3774_wound-induced"/>
</dbReference>
<accession>A0A498J7P2</accession>
<name>A0A498J7P2_MALDO</name>
<dbReference type="Pfam" id="PF12609">
    <property type="entry name" value="DUF3774"/>
    <property type="match status" value="1"/>
</dbReference>
<proteinExistence type="predicted"/>
<dbReference type="AlphaFoldDB" id="A0A498J7P2"/>
<dbReference type="EMBL" id="RDQH01000335">
    <property type="protein sequence ID" value="RXH89882.1"/>
    <property type="molecule type" value="Genomic_DNA"/>
</dbReference>